<evidence type="ECO:0000256" key="4">
    <source>
        <dbReference type="ARBA" id="ARBA00022795"/>
    </source>
</evidence>
<dbReference type="Pfam" id="PF02561">
    <property type="entry name" value="FliS"/>
    <property type="match status" value="1"/>
</dbReference>
<evidence type="ECO:0000256" key="3">
    <source>
        <dbReference type="ARBA" id="ARBA00022490"/>
    </source>
</evidence>
<evidence type="ECO:0000256" key="6">
    <source>
        <dbReference type="PIRNR" id="PIRNR039090"/>
    </source>
</evidence>
<dbReference type="EMBL" id="CP136865">
    <property type="protein sequence ID" value="WOJ96647.1"/>
    <property type="molecule type" value="Genomic_DNA"/>
</dbReference>
<name>A0ABZ0IC68_9GAMM</name>
<dbReference type="RefSeq" id="WP_407327323.1">
    <property type="nucleotide sequence ID" value="NZ_CP136865.1"/>
</dbReference>
<keyword evidence="5" id="KW-0143">Chaperone</keyword>
<comment type="similarity">
    <text evidence="2 6">Belongs to the FliS family.</text>
</comment>
<evidence type="ECO:0000256" key="5">
    <source>
        <dbReference type="ARBA" id="ARBA00023186"/>
    </source>
</evidence>
<comment type="subcellular location">
    <subcellularLocation>
        <location evidence="1 6">Cytoplasm</location>
        <location evidence="1 6">Cytosol</location>
    </subcellularLocation>
</comment>
<evidence type="ECO:0000256" key="2">
    <source>
        <dbReference type="ARBA" id="ARBA00008787"/>
    </source>
</evidence>
<dbReference type="InterPro" id="IPR036584">
    <property type="entry name" value="FliS_sf"/>
</dbReference>
<dbReference type="PIRSF" id="PIRSF039090">
    <property type="entry name" value="Flis"/>
    <property type="match status" value="1"/>
</dbReference>
<dbReference type="NCBIfam" id="TIGR00208">
    <property type="entry name" value="fliS"/>
    <property type="match status" value="1"/>
</dbReference>
<evidence type="ECO:0000313" key="8">
    <source>
        <dbReference type="Proteomes" id="UP001626549"/>
    </source>
</evidence>
<organism evidence="7 8">
    <name type="scientific">Congregibacter brevis</name>
    <dbReference type="NCBI Taxonomy" id="3081201"/>
    <lineage>
        <taxon>Bacteria</taxon>
        <taxon>Pseudomonadati</taxon>
        <taxon>Pseudomonadota</taxon>
        <taxon>Gammaproteobacteria</taxon>
        <taxon>Cellvibrionales</taxon>
        <taxon>Halieaceae</taxon>
        <taxon>Congregibacter</taxon>
    </lineage>
</organism>
<sequence>MNGMTAISAYRKVDAQSGMTDASPHQLITMLMDGALSRIAGAKGAMTRGDVAAQGEMLGKAISIIDNMRASLDIERGGEVATRLRDLYDYMESRLVEAASSKDEALLDEVSGLMREIKSGWEAIPEEYRG</sequence>
<keyword evidence="7" id="KW-0966">Cell projection</keyword>
<accession>A0ABZ0IC68</accession>
<dbReference type="Proteomes" id="UP001626549">
    <property type="component" value="Chromosome"/>
</dbReference>
<keyword evidence="7" id="KW-0282">Flagellum</keyword>
<reference evidence="7 8" key="1">
    <citation type="submission" date="2023-10" db="EMBL/GenBank/DDBJ databases">
        <title>Two novel species belonging to the OM43/NOR5 clade.</title>
        <authorList>
            <person name="Park M."/>
        </authorList>
    </citation>
    <scope>NUCLEOTIDE SEQUENCE [LARGE SCALE GENOMIC DNA]</scope>
    <source>
        <strain evidence="7 8">IMCC45268</strain>
    </source>
</reference>
<dbReference type="SUPFAM" id="SSF101116">
    <property type="entry name" value="Flagellar export chaperone FliS"/>
    <property type="match status" value="1"/>
</dbReference>
<keyword evidence="3 6" id="KW-0963">Cytoplasm</keyword>
<dbReference type="PANTHER" id="PTHR34773:SF1">
    <property type="entry name" value="FLAGELLAR SECRETION CHAPERONE FLIS"/>
    <property type="match status" value="1"/>
</dbReference>
<dbReference type="InterPro" id="IPR003713">
    <property type="entry name" value="FliS"/>
</dbReference>
<proteinExistence type="inferred from homology"/>
<dbReference type="CDD" id="cd16098">
    <property type="entry name" value="FliS"/>
    <property type="match status" value="1"/>
</dbReference>
<keyword evidence="4 6" id="KW-1005">Bacterial flagellum biogenesis</keyword>
<keyword evidence="8" id="KW-1185">Reference proteome</keyword>
<dbReference type="Gene3D" id="1.20.120.340">
    <property type="entry name" value="Flagellar protein FliS"/>
    <property type="match status" value="1"/>
</dbReference>
<keyword evidence="7" id="KW-0969">Cilium</keyword>
<evidence type="ECO:0000256" key="1">
    <source>
        <dbReference type="ARBA" id="ARBA00004514"/>
    </source>
</evidence>
<gene>
    <name evidence="7" type="primary">fliS</name>
    <name evidence="7" type="ORF">R0137_15560</name>
</gene>
<protein>
    <recommendedName>
        <fullName evidence="6">Flagellar secretion chaperone FliS</fullName>
    </recommendedName>
</protein>
<dbReference type="PANTHER" id="PTHR34773">
    <property type="entry name" value="FLAGELLAR SECRETION CHAPERONE FLIS"/>
    <property type="match status" value="1"/>
</dbReference>
<evidence type="ECO:0000313" key="7">
    <source>
        <dbReference type="EMBL" id="WOJ96647.1"/>
    </source>
</evidence>